<dbReference type="InterPro" id="IPR012902">
    <property type="entry name" value="N_methyl_site"/>
</dbReference>
<dbReference type="Pfam" id="PF07963">
    <property type="entry name" value="N_methyl"/>
    <property type="match status" value="1"/>
</dbReference>
<dbReference type="AlphaFoldDB" id="A0ABF7PR63"/>
<evidence type="ECO:0000256" key="3">
    <source>
        <dbReference type="SAM" id="Phobius"/>
    </source>
</evidence>
<reference evidence="5" key="2">
    <citation type="submission" date="2006-03" db="EMBL/GenBank/DDBJ databases">
        <title>Complete genome sequence of Francisella tularensis LVS (Live Vaccine Strain).</title>
        <authorList>
            <person name="Chain P."/>
            <person name="Larimer F."/>
            <person name="Land M."/>
            <person name="Stilwagen S."/>
            <person name="Larsson P."/>
            <person name="Bearden S."/>
            <person name="Chu M."/>
            <person name="Oyston P."/>
            <person name="Forsman M."/>
            <person name="Andersson S."/>
            <person name="Lindler L."/>
            <person name="Titball R."/>
            <person name="Garcia E."/>
        </authorList>
    </citation>
    <scope>NUCLEOTIDE SEQUENCE [LARGE SCALE GENOMIC DNA]</scope>
    <source>
        <strain evidence="5">LVS</strain>
    </source>
</reference>
<comment type="similarity">
    <text evidence="1">Belongs to the N-Me-Phe pilin family.</text>
</comment>
<dbReference type="Proteomes" id="UP000001944">
    <property type="component" value="Chromosome"/>
</dbReference>
<dbReference type="NCBIfam" id="TIGR02532">
    <property type="entry name" value="IV_pilin_GFxxxE"/>
    <property type="match status" value="1"/>
</dbReference>
<evidence type="ECO:0000256" key="1">
    <source>
        <dbReference type="ARBA" id="ARBA00005233"/>
    </source>
</evidence>
<proteinExistence type="inferred from homology"/>
<dbReference type="PANTHER" id="PTHR30093:SF34">
    <property type="entry name" value="PREPILIN PEPTIDASE-DEPENDENT PROTEIN D"/>
    <property type="match status" value="1"/>
</dbReference>
<gene>
    <name evidence="4" type="ordered locus">FTL_0391</name>
</gene>
<sequence>MITVKSKKGFSLTELLVVIAIIGILSILVIPAYSNYVTRTRLTEALTVLDGYKKRCPILFYCAWCLNPRTVRKL</sequence>
<keyword evidence="3" id="KW-0472">Membrane</keyword>
<evidence type="ECO:0000256" key="2">
    <source>
        <dbReference type="ARBA" id="ARBA00022481"/>
    </source>
</evidence>
<organism evidence="4 5">
    <name type="scientific">Francisella tularensis subsp. holarctica (strain LVS)</name>
    <dbReference type="NCBI Taxonomy" id="376619"/>
    <lineage>
        <taxon>Bacteria</taxon>
        <taxon>Pseudomonadati</taxon>
        <taxon>Pseudomonadota</taxon>
        <taxon>Gammaproteobacteria</taxon>
        <taxon>Thiotrichales</taxon>
        <taxon>Francisellaceae</taxon>
        <taxon>Francisella</taxon>
    </lineage>
</organism>
<dbReference type="InterPro" id="IPR045584">
    <property type="entry name" value="Pilin-like"/>
</dbReference>
<keyword evidence="3" id="KW-1133">Transmembrane helix</keyword>
<evidence type="ECO:0000313" key="5">
    <source>
        <dbReference type="Proteomes" id="UP000001944"/>
    </source>
</evidence>
<dbReference type="PANTHER" id="PTHR30093">
    <property type="entry name" value="GENERAL SECRETION PATHWAY PROTEIN G"/>
    <property type="match status" value="1"/>
</dbReference>
<evidence type="ECO:0008006" key="6">
    <source>
        <dbReference type="Google" id="ProtNLM"/>
    </source>
</evidence>
<dbReference type="KEGG" id="ftl:FTL_0391"/>
<dbReference type="Gene3D" id="3.30.700.10">
    <property type="entry name" value="Glycoprotein, Type 4 Pilin"/>
    <property type="match status" value="1"/>
</dbReference>
<reference evidence="4 5" key="1">
    <citation type="submission" date="2006-02" db="EMBL/GenBank/DDBJ databases">
        <authorList>
            <consortium name="Microbial Genomics Group"/>
            <consortium name="Lawrence Livermore National Laboratory"/>
            <consortium name="and the Genome Analysis Group"/>
            <consortium name="Oak Ridge National Laboratory"/>
            <person name="Larimer F.W."/>
        </authorList>
    </citation>
    <scope>NUCLEOTIDE SEQUENCE [LARGE SCALE GENOMIC DNA]</scope>
    <source>
        <strain evidence="4 5">LVS</strain>
    </source>
</reference>
<keyword evidence="3" id="KW-0812">Transmembrane</keyword>
<dbReference type="SUPFAM" id="SSF54523">
    <property type="entry name" value="Pili subunits"/>
    <property type="match status" value="1"/>
</dbReference>
<protein>
    <recommendedName>
        <fullName evidence="6">Prepilin-type N-terminal cleavage/methylation domain-containing protein</fullName>
    </recommendedName>
</protein>
<evidence type="ECO:0000313" key="4">
    <source>
        <dbReference type="EMBL" id="CAJ78831.1"/>
    </source>
</evidence>
<accession>A0ABF7PR63</accession>
<keyword evidence="2" id="KW-0488">Methylation</keyword>
<feature type="transmembrane region" description="Helical" evidence="3">
    <location>
        <begin position="12"/>
        <end position="33"/>
    </location>
</feature>
<dbReference type="EMBL" id="AM233362">
    <property type="protein sequence ID" value="CAJ78831.1"/>
    <property type="molecule type" value="Genomic_DNA"/>
</dbReference>
<name>A0ABF7PR63_FRATH</name>